<reference evidence="1" key="1">
    <citation type="journal article" date="2014" name="Front. Microbiol.">
        <title>High frequency of phylogenetically diverse reductive dehalogenase-homologous genes in deep subseafloor sedimentary metagenomes.</title>
        <authorList>
            <person name="Kawai M."/>
            <person name="Futagami T."/>
            <person name="Toyoda A."/>
            <person name="Takaki Y."/>
            <person name="Nishi S."/>
            <person name="Hori S."/>
            <person name="Arai W."/>
            <person name="Tsubouchi T."/>
            <person name="Morono Y."/>
            <person name="Uchiyama I."/>
            <person name="Ito T."/>
            <person name="Fujiyama A."/>
            <person name="Inagaki F."/>
            <person name="Takami H."/>
        </authorList>
    </citation>
    <scope>NUCLEOTIDE SEQUENCE</scope>
    <source>
        <strain evidence="1">Expedition CK06-06</strain>
    </source>
</reference>
<dbReference type="EMBL" id="BARU01026642">
    <property type="protein sequence ID" value="GAH65113.1"/>
    <property type="molecule type" value="Genomic_DNA"/>
</dbReference>
<comment type="caution">
    <text evidence="1">The sequence shown here is derived from an EMBL/GenBank/DDBJ whole genome shotgun (WGS) entry which is preliminary data.</text>
</comment>
<organism evidence="1">
    <name type="scientific">marine sediment metagenome</name>
    <dbReference type="NCBI Taxonomy" id="412755"/>
    <lineage>
        <taxon>unclassified sequences</taxon>
        <taxon>metagenomes</taxon>
        <taxon>ecological metagenomes</taxon>
    </lineage>
</organism>
<protein>
    <submittedName>
        <fullName evidence="1">Uncharacterized protein</fullName>
    </submittedName>
</protein>
<evidence type="ECO:0000313" key="1">
    <source>
        <dbReference type="EMBL" id="GAH65113.1"/>
    </source>
</evidence>
<proteinExistence type="predicted"/>
<sequence>MGINQSAALAAGDIWDLFNNWFVSLDTDVAYEDDNDVTTVTVFDITGEGILVAIWGHADQDVEFSIRRDGVQEVANQLCCKGAERYVIPLNLRFKTDVRLTQRLLLAGTGKFGAICLWK</sequence>
<gene>
    <name evidence="1" type="ORF">S03H2_42771</name>
</gene>
<dbReference type="AlphaFoldDB" id="X1J5T8"/>
<accession>X1J5T8</accession>
<name>X1J5T8_9ZZZZ</name>